<dbReference type="InterPro" id="IPR038141">
    <property type="entry name" value="YutD-like_sf"/>
</dbReference>
<evidence type="ECO:0000313" key="3">
    <source>
        <dbReference type="Proteomes" id="UP001059480"/>
    </source>
</evidence>
<dbReference type="RefSeq" id="WP_256944487.1">
    <property type="nucleotide sequence ID" value="NZ_JANHNZ010000002.1"/>
</dbReference>
<feature type="region of interest" description="Disordered" evidence="1">
    <location>
        <begin position="133"/>
        <end position="248"/>
    </location>
</feature>
<sequence length="248" mass="28820">MTDETKNLTIEEELTIALTEFSQETEPAEPKLVVMLDETHLQINGVDYSLVSNHKDAFQVDALNGRYNEVLNKYDYIVGDWGYDQLRLKGFYKNSSNFGGQDKKIQFLQDYLYEYCNFGCAYFVIQREGDPIPEPSLSKKSRQRQQHSAQKATVQQERPHQNQENKRQKAKVNQTQKHKKATKSAPEVEHHKKTANAAKQFAIKENHEEKVSVKTHRKVPASKKKGQIQKPDIKKDPKKRFEIRQTND</sequence>
<dbReference type="Gene3D" id="3.50.4.20">
    <property type="match status" value="1"/>
</dbReference>
<reference evidence="2" key="3">
    <citation type="journal article" date="2023" name="Microbiol. Resour. Announc.">
        <title>Draft Genome Sequence of Granulicatella sp. Strain S8, Isolated from a Marine Fish, Seriola quinqueradiata.</title>
        <authorList>
            <person name="Lee M."/>
            <person name="Farooq A."/>
            <person name="Jeong J.B."/>
            <person name="Jung M.Y."/>
        </authorList>
    </citation>
    <scope>NUCLEOTIDE SEQUENCE</scope>
    <source>
        <strain evidence="2">S8</strain>
    </source>
</reference>
<feature type="compositionally biased region" description="Basic residues" evidence="1">
    <location>
        <begin position="213"/>
        <end position="227"/>
    </location>
</feature>
<evidence type="ECO:0000313" key="2">
    <source>
        <dbReference type="EMBL" id="MCQ9209369.1"/>
    </source>
</evidence>
<dbReference type="Proteomes" id="UP001059480">
    <property type="component" value="Unassembled WGS sequence"/>
</dbReference>
<evidence type="ECO:0000256" key="1">
    <source>
        <dbReference type="SAM" id="MobiDB-lite"/>
    </source>
</evidence>
<protein>
    <submittedName>
        <fullName evidence="2">YutD family protein</fullName>
    </submittedName>
</protein>
<feature type="compositionally biased region" description="Basic and acidic residues" evidence="1">
    <location>
        <begin position="202"/>
        <end position="212"/>
    </location>
</feature>
<dbReference type="PIRSF" id="PIRSF012565">
    <property type="entry name" value="DUF1027"/>
    <property type="match status" value="1"/>
</dbReference>
<gene>
    <name evidence="2" type="ORF">NPA36_02285</name>
</gene>
<name>A0ABT1WLG9_9LACT</name>
<dbReference type="EMBL" id="JANHNZ010000002">
    <property type="protein sequence ID" value="MCQ9209369.1"/>
    <property type="molecule type" value="Genomic_DNA"/>
</dbReference>
<proteinExistence type="predicted"/>
<reference evidence="2" key="2">
    <citation type="journal article" date="2023" name="Curr. Microbiol.">
        <title>Granulicatella seriolae sp. nov., a Novel Facultative Anaerobe Isolated from Yellowtail Marine Fish.</title>
        <authorList>
            <person name="Lee M."/>
            <person name="Choi Y.J."/>
            <person name="Farooq A."/>
            <person name="Jeong J.B."/>
            <person name="Jung M.Y."/>
        </authorList>
    </citation>
    <scope>NUCLEOTIDE SEQUENCE</scope>
    <source>
        <strain evidence="2">S8</strain>
    </source>
</reference>
<accession>A0ABT1WLG9</accession>
<comment type="caution">
    <text evidence="2">The sequence shown here is derived from an EMBL/GenBank/DDBJ whole genome shotgun (WGS) entry which is preliminary data.</text>
</comment>
<feature type="compositionally biased region" description="Polar residues" evidence="1">
    <location>
        <begin position="146"/>
        <end position="156"/>
    </location>
</feature>
<reference evidence="2" key="1">
    <citation type="submission" date="2022-07" db="EMBL/GenBank/DDBJ databases">
        <authorList>
            <person name="Jung M.-Y."/>
            <person name="Lee M."/>
        </authorList>
    </citation>
    <scope>NUCLEOTIDE SEQUENCE</scope>
    <source>
        <strain evidence="2">S8</strain>
    </source>
</reference>
<keyword evidence="3" id="KW-1185">Reference proteome</keyword>
<dbReference type="InterPro" id="IPR009370">
    <property type="entry name" value="YutD-like"/>
</dbReference>
<feature type="compositionally biased region" description="Basic and acidic residues" evidence="1">
    <location>
        <begin position="231"/>
        <end position="248"/>
    </location>
</feature>
<dbReference type="Pfam" id="PF06265">
    <property type="entry name" value="YutD-like"/>
    <property type="match status" value="1"/>
</dbReference>
<organism evidence="2 3">
    <name type="scientific">Granulicatella seriolae</name>
    <dbReference type="NCBI Taxonomy" id="2967226"/>
    <lineage>
        <taxon>Bacteria</taxon>
        <taxon>Bacillati</taxon>
        <taxon>Bacillota</taxon>
        <taxon>Bacilli</taxon>
        <taxon>Lactobacillales</taxon>
        <taxon>Carnobacteriaceae</taxon>
        <taxon>Granulicatella</taxon>
    </lineage>
</organism>
<feature type="compositionally biased region" description="Basic and acidic residues" evidence="1">
    <location>
        <begin position="157"/>
        <end position="167"/>
    </location>
</feature>